<keyword evidence="2" id="KW-0004">4Fe-4S</keyword>
<keyword evidence="5" id="KW-0249">Electron transport</keyword>
<dbReference type="SUPFAM" id="SSF54862">
    <property type="entry name" value="4Fe-4S ferredoxins"/>
    <property type="match status" value="1"/>
</dbReference>
<feature type="domain" description="4Fe-4S ferredoxin-type" evidence="8">
    <location>
        <begin position="82"/>
        <end position="111"/>
    </location>
</feature>
<name>A0A369L7U5_9ACTN</name>
<evidence type="ECO:0000313" key="10">
    <source>
        <dbReference type="Proteomes" id="UP000253975"/>
    </source>
</evidence>
<dbReference type="Proteomes" id="UP000253975">
    <property type="component" value="Unassembled WGS sequence"/>
</dbReference>
<dbReference type="PANTHER" id="PTHR43177:SF5">
    <property type="entry name" value="ANAEROBIC DIMETHYL SULFOXIDE REDUCTASE CHAIN B-RELATED"/>
    <property type="match status" value="1"/>
</dbReference>
<dbReference type="InterPro" id="IPR017900">
    <property type="entry name" value="4Fe4S_Fe_S_CS"/>
</dbReference>
<dbReference type="GO" id="GO:0051539">
    <property type="term" value="F:4 iron, 4 sulfur cluster binding"/>
    <property type="evidence" value="ECO:0007669"/>
    <property type="project" value="UniProtKB-KW"/>
</dbReference>
<feature type="domain" description="4Fe-4S ferredoxin-type" evidence="8">
    <location>
        <begin position="3"/>
        <end position="31"/>
    </location>
</feature>
<gene>
    <name evidence="9" type="ORF">C1881_09485</name>
</gene>
<evidence type="ECO:0000256" key="7">
    <source>
        <dbReference type="ARBA" id="ARBA00023014"/>
    </source>
</evidence>
<evidence type="ECO:0000256" key="6">
    <source>
        <dbReference type="ARBA" id="ARBA00023004"/>
    </source>
</evidence>
<dbReference type="RefSeq" id="WP_114616282.1">
    <property type="nucleotide sequence ID" value="NZ_PPTO01000020.1"/>
</dbReference>
<evidence type="ECO:0000256" key="1">
    <source>
        <dbReference type="ARBA" id="ARBA00022448"/>
    </source>
</evidence>
<dbReference type="PROSITE" id="PS00198">
    <property type="entry name" value="4FE4S_FER_1"/>
    <property type="match status" value="1"/>
</dbReference>
<dbReference type="PANTHER" id="PTHR43177">
    <property type="entry name" value="PROTEIN NRFC"/>
    <property type="match status" value="1"/>
</dbReference>
<evidence type="ECO:0000259" key="8">
    <source>
        <dbReference type="PROSITE" id="PS51379"/>
    </source>
</evidence>
<dbReference type="InterPro" id="IPR050954">
    <property type="entry name" value="ET_IronSulfur_Cluster-Binding"/>
</dbReference>
<dbReference type="CDD" id="cd16371">
    <property type="entry name" value="DMSOR_beta_like"/>
    <property type="match status" value="1"/>
</dbReference>
<dbReference type="PROSITE" id="PS51379">
    <property type="entry name" value="4FE4S_FER_2"/>
    <property type="match status" value="3"/>
</dbReference>
<dbReference type="AlphaFoldDB" id="A0A369L7U5"/>
<keyword evidence="7" id="KW-0411">Iron-sulfur</keyword>
<evidence type="ECO:0000256" key="4">
    <source>
        <dbReference type="ARBA" id="ARBA00022737"/>
    </source>
</evidence>
<reference evidence="9 10" key="1">
    <citation type="journal article" date="2018" name="Elife">
        <title>Discovery and characterization of a prevalent human gut bacterial enzyme sufficient for the inactivation of a family of plant toxins.</title>
        <authorList>
            <person name="Koppel N."/>
            <person name="Bisanz J.E."/>
            <person name="Pandelia M.E."/>
            <person name="Turnbaugh P.J."/>
            <person name="Balskus E.P."/>
        </authorList>
    </citation>
    <scope>NUCLEOTIDE SEQUENCE [LARGE SCALE GENOMIC DNA]</scope>
    <source>
        <strain evidence="9 10">OB21 GAM31</strain>
    </source>
</reference>
<dbReference type="EMBL" id="PPTO01000020">
    <property type="protein sequence ID" value="RDB55254.1"/>
    <property type="molecule type" value="Genomic_DNA"/>
</dbReference>
<proteinExistence type="predicted"/>
<keyword evidence="3" id="KW-0479">Metal-binding</keyword>
<dbReference type="InterPro" id="IPR017896">
    <property type="entry name" value="4Fe4S_Fe-S-bd"/>
</dbReference>
<organism evidence="9 10">
    <name type="scientific">Slackia isoflavoniconvertens</name>
    <dbReference type="NCBI Taxonomy" id="572010"/>
    <lineage>
        <taxon>Bacteria</taxon>
        <taxon>Bacillati</taxon>
        <taxon>Actinomycetota</taxon>
        <taxon>Coriobacteriia</taxon>
        <taxon>Eggerthellales</taxon>
        <taxon>Eggerthellaceae</taxon>
        <taxon>Slackia</taxon>
    </lineage>
</organism>
<evidence type="ECO:0000313" key="9">
    <source>
        <dbReference type="EMBL" id="RDB55254.1"/>
    </source>
</evidence>
<accession>A0A369L7U5</accession>
<dbReference type="GO" id="GO:0046872">
    <property type="term" value="F:metal ion binding"/>
    <property type="evidence" value="ECO:0007669"/>
    <property type="project" value="UniProtKB-KW"/>
</dbReference>
<dbReference type="Pfam" id="PF13247">
    <property type="entry name" value="Fer4_11"/>
    <property type="match status" value="1"/>
</dbReference>
<dbReference type="Pfam" id="PF12797">
    <property type="entry name" value="Fer4_2"/>
    <property type="match status" value="1"/>
</dbReference>
<keyword evidence="4" id="KW-0677">Repeat</keyword>
<dbReference type="Gene3D" id="3.30.70.20">
    <property type="match status" value="2"/>
</dbReference>
<feature type="domain" description="4Fe-4S ferredoxin-type" evidence="8">
    <location>
        <begin position="48"/>
        <end position="80"/>
    </location>
</feature>
<comment type="caution">
    <text evidence="9">The sequence shown here is derived from an EMBL/GenBank/DDBJ whole genome shotgun (WGS) entry which is preliminary data.</text>
</comment>
<evidence type="ECO:0000256" key="5">
    <source>
        <dbReference type="ARBA" id="ARBA00022982"/>
    </source>
</evidence>
<keyword evidence="6" id="KW-0408">Iron</keyword>
<evidence type="ECO:0000256" key="3">
    <source>
        <dbReference type="ARBA" id="ARBA00022723"/>
    </source>
</evidence>
<evidence type="ECO:0000256" key="2">
    <source>
        <dbReference type="ARBA" id="ARBA00022485"/>
    </source>
</evidence>
<sequence>MTLGFYHNQERCIGCGACQVACKDKFDIQAAGPRTRRVDTYESGDFPNCGIFTTSISCNHCDDPACVRVCPTGAMYKRDEDGLVLHDDDRCIGCRSCAMGCPYGAPQYLESKGIVVKCDTCYAIRDQGGMPACVGACSQRALDFGDIDELHSKYGSELVSRCSSLPKSTETNANILIRARKNAIDDSDYHAVIL</sequence>
<keyword evidence="1" id="KW-0813">Transport</keyword>
<protein>
    <submittedName>
        <fullName evidence="9">4Fe-4S ferredoxin</fullName>
    </submittedName>
</protein>